<dbReference type="GO" id="GO:0046872">
    <property type="term" value="F:metal ion binding"/>
    <property type="evidence" value="ECO:0007669"/>
    <property type="project" value="UniProtKB-KW"/>
</dbReference>
<dbReference type="AlphaFoldDB" id="A0A1T4ZSW5"/>
<comment type="similarity">
    <text evidence="1">Belongs to the FAH family.</text>
</comment>
<evidence type="ECO:0000256" key="2">
    <source>
        <dbReference type="ARBA" id="ARBA00022723"/>
    </source>
</evidence>
<dbReference type="InterPro" id="IPR051121">
    <property type="entry name" value="FAH"/>
</dbReference>
<name>A0A1T4ZSW5_9SPHN</name>
<dbReference type="Pfam" id="PF01557">
    <property type="entry name" value="FAA_hydrolase"/>
    <property type="match status" value="1"/>
</dbReference>
<dbReference type="InterPro" id="IPR036663">
    <property type="entry name" value="Fumarylacetoacetase_C_sf"/>
</dbReference>
<evidence type="ECO:0000256" key="1">
    <source>
        <dbReference type="ARBA" id="ARBA00010211"/>
    </source>
</evidence>
<evidence type="ECO:0000259" key="3">
    <source>
        <dbReference type="Pfam" id="PF01557"/>
    </source>
</evidence>
<feature type="domain" description="Rv2993c-like N-terminal" evidence="4">
    <location>
        <begin position="1"/>
        <end position="61"/>
    </location>
</feature>
<sequence length="279" mass="30053">MRYISFSIEGAARWGWTDGDRVWPLDHVHPSLKAAIEAGPLGGVPATDGSSFALADVVFLPVLPDPGKILCVGLNYENHRRETGRAEVAHPTIFTRFADSQTGHGAPILRPKESEKLDYEGELAIVIGKGGRRIAEADALDHIAGYSCYNDGSVRDWQAHTIQFTPGKNFPETGAFGPWLVTPDAFGVPGPQRIQTRLNGQVMQDAVLDDMIFPIARLVAYCSTFTPLAPGDVIVTGTPGGVGAKRDPQVFMKPGDRVEVEIDGIGILENGIAQERRAG</sequence>
<evidence type="ECO:0000313" key="6">
    <source>
        <dbReference type="Proteomes" id="UP000189818"/>
    </source>
</evidence>
<keyword evidence="6" id="KW-1185">Reference proteome</keyword>
<dbReference type="Gene3D" id="3.90.850.10">
    <property type="entry name" value="Fumarylacetoacetase-like, C-terminal domain"/>
    <property type="match status" value="1"/>
</dbReference>
<dbReference type="PANTHER" id="PTHR42796">
    <property type="entry name" value="FUMARYLACETOACETATE HYDROLASE DOMAIN-CONTAINING PROTEIN 2A-RELATED"/>
    <property type="match status" value="1"/>
</dbReference>
<evidence type="ECO:0000259" key="4">
    <source>
        <dbReference type="Pfam" id="PF10370"/>
    </source>
</evidence>
<proteinExistence type="inferred from homology"/>
<evidence type="ECO:0000313" key="5">
    <source>
        <dbReference type="EMBL" id="SKB25852.1"/>
    </source>
</evidence>
<dbReference type="InterPro" id="IPR011234">
    <property type="entry name" value="Fumarylacetoacetase-like_C"/>
</dbReference>
<dbReference type="EMBL" id="FUYM01000001">
    <property type="protein sequence ID" value="SKB25852.1"/>
    <property type="molecule type" value="Genomic_DNA"/>
</dbReference>
<keyword evidence="2" id="KW-0479">Metal-binding</keyword>
<dbReference type="InterPro" id="IPR018833">
    <property type="entry name" value="Rv2993c-like_N"/>
</dbReference>
<dbReference type="STRING" id="439228.SAMN06295920_101180"/>
<organism evidence="5 6">
    <name type="scientific">Rhizorhabdus histidinilytica</name>
    <dbReference type="NCBI Taxonomy" id="439228"/>
    <lineage>
        <taxon>Bacteria</taxon>
        <taxon>Pseudomonadati</taxon>
        <taxon>Pseudomonadota</taxon>
        <taxon>Alphaproteobacteria</taxon>
        <taxon>Sphingomonadales</taxon>
        <taxon>Sphingomonadaceae</taxon>
        <taxon>Rhizorhabdus</taxon>
    </lineage>
</organism>
<dbReference type="PANTHER" id="PTHR42796:SF4">
    <property type="entry name" value="FUMARYLACETOACETATE HYDROLASE DOMAIN-CONTAINING PROTEIN 2A"/>
    <property type="match status" value="1"/>
</dbReference>
<protein>
    <submittedName>
        <fullName evidence="5">2-keto-4-pentenoate hydratase/2-oxohepta-3-ene-1,7-dioic acid hydratase (Catechol pathway)</fullName>
    </submittedName>
</protein>
<gene>
    <name evidence="5" type="ORF">SAMN06295920_101180</name>
</gene>
<dbReference type="Pfam" id="PF10370">
    <property type="entry name" value="Rv2993c-like_N"/>
    <property type="match status" value="1"/>
</dbReference>
<accession>A0A1T4ZSW5</accession>
<dbReference type="OrthoDB" id="5197601at2"/>
<feature type="domain" description="Fumarylacetoacetase-like C-terminal" evidence="3">
    <location>
        <begin position="68"/>
        <end position="272"/>
    </location>
</feature>
<reference evidence="6" key="1">
    <citation type="submission" date="2017-02" db="EMBL/GenBank/DDBJ databases">
        <authorList>
            <person name="Varghese N."/>
            <person name="Submissions S."/>
        </authorList>
    </citation>
    <scope>NUCLEOTIDE SEQUENCE [LARGE SCALE GENOMIC DNA]</scope>
    <source>
        <strain evidence="6">UM2</strain>
    </source>
</reference>
<dbReference type="RefSeq" id="WP_079646682.1">
    <property type="nucleotide sequence ID" value="NZ_FUYM01000001.1"/>
</dbReference>
<dbReference type="GO" id="GO:0044281">
    <property type="term" value="P:small molecule metabolic process"/>
    <property type="evidence" value="ECO:0007669"/>
    <property type="project" value="UniProtKB-ARBA"/>
</dbReference>
<dbReference type="GO" id="GO:0003824">
    <property type="term" value="F:catalytic activity"/>
    <property type="evidence" value="ECO:0007669"/>
    <property type="project" value="InterPro"/>
</dbReference>
<dbReference type="FunFam" id="3.90.850.10:FF:000008">
    <property type="entry name" value="FAA hydrolase family protein"/>
    <property type="match status" value="1"/>
</dbReference>
<dbReference type="SUPFAM" id="SSF56529">
    <property type="entry name" value="FAH"/>
    <property type="match status" value="1"/>
</dbReference>
<dbReference type="Proteomes" id="UP000189818">
    <property type="component" value="Unassembled WGS sequence"/>
</dbReference>